<reference evidence="2" key="1">
    <citation type="journal article" date="2023" name="Nat. Plants">
        <title>Single-cell RNA sequencing provides a high-resolution roadmap for understanding the multicellular compartmentation of specialized metabolism.</title>
        <authorList>
            <person name="Sun S."/>
            <person name="Shen X."/>
            <person name="Li Y."/>
            <person name="Li Y."/>
            <person name="Wang S."/>
            <person name="Li R."/>
            <person name="Zhang H."/>
            <person name="Shen G."/>
            <person name="Guo B."/>
            <person name="Wei J."/>
            <person name="Xu J."/>
            <person name="St-Pierre B."/>
            <person name="Chen S."/>
            <person name="Sun C."/>
        </authorList>
    </citation>
    <scope>NUCLEOTIDE SEQUENCE [LARGE SCALE GENOMIC DNA]</scope>
</reference>
<comment type="caution">
    <text evidence="1">The sequence shown here is derived from an EMBL/GenBank/DDBJ whole genome shotgun (WGS) entry which is preliminary data.</text>
</comment>
<sequence length="106" mass="12333">MRLADRNDLWESEVHQVTRYLDGLKPQIRDRIRVQVAKSVMEAKNIVIKAELMIRDRGGSRVEGNRRTYGNDNFQSNNGEDTSRSFVDRRAWEEGCRIKGRTKGSH</sequence>
<protein>
    <submittedName>
        <fullName evidence="1">Uncharacterized protein</fullName>
    </submittedName>
</protein>
<organism evidence="1 2">
    <name type="scientific">Catharanthus roseus</name>
    <name type="common">Madagascar periwinkle</name>
    <name type="synonym">Vinca rosea</name>
    <dbReference type="NCBI Taxonomy" id="4058"/>
    <lineage>
        <taxon>Eukaryota</taxon>
        <taxon>Viridiplantae</taxon>
        <taxon>Streptophyta</taxon>
        <taxon>Embryophyta</taxon>
        <taxon>Tracheophyta</taxon>
        <taxon>Spermatophyta</taxon>
        <taxon>Magnoliopsida</taxon>
        <taxon>eudicotyledons</taxon>
        <taxon>Gunneridae</taxon>
        <taxon>Pentapetalae</taxon>
        <taxon>asterids</taxon>
        <taxon>lamiids</taxon>
        <taxon>Gentianales</taxon>
        <taxon>Apocynaceae</taxon>
        <taxon>Rauvolfioideae</taxon>
        <taxon>Vinceae</taxon>
        <taxon>Catharanthinae</taxon>
        <taxon>Catharanthus</taxon>
    </lineage>
</organism>
<dbReference type="EMBL" id="CM044706">
    <property type="protein sequence ID" value="KAI5657986.1"/>
    <property type="molecule type" value="Genomic_DNA"/>
</dbReference>
<dbReference type="Proteomes" id="UP001060085">
    <property type="component" value="Linkage Group LG06"/>
</dbReference>
<gene>
    <name evidence="1" type="ORF">M9H77_26779</name>
</gene>
<evidence type="ECO:0000313" key="1">
    <source>
        <dbReference type="EMBL" id="KAI5657986.1"/>
    </source>
</evidence>
<evidence type="ECO:0000313" key="2">
    <source>
        <dbReference type="Proteomes" id="UP001060085"/>
    </source>
</evidence>
<proteinExistence type="predicted"/>
<name>A0ACC0AB42_CATRO</name>
<accession>A0ACC0AB42</accession>
<keyword evidence="2" id="KW-1185">Reference proteome</keyword>